<dbReference type="EnsemblMetazoa" id="OVOC9984.1">
    <property type="protein sequence ID" value="OVOC9984.1"/>
    <property type="gene ID" value="WBGene00246793"/>
</dbReference>
<dbReference type="Gene3D" id="3.30.1120.50">
    <property type="entry name" value="Pepsin inhibitor-3"/>
    <property type="match status" value="2"/>
</dbReference>
<proteinExistence type="inferred from homology"/>
<feature type="coiled-coil region" evidence="6">
    <location>
        <begin position="59"/>
        <end position="86"/>
    </location>
</feature>
<dbReference type="Pfam" id="PF06394">
    <property type="entry name" value="Pepsin-I3"/>
    <property type="match status" value="2"/>
</dbReference>
<protein>
    <submittedName>
        <fullName evidence="9">Immunodominant antigen Ov33-3</fullName>
    </submittedName>
</protein>
<feature type="domain" description="Pepsin inhibitor-3-like repeated" evidence="8">
    <location>
        <begin position="22"/>
        <end position="91"/>
    </location>
</feature>
<comment type="similarity">
    <text evidence="2">Belongs to the protease inhibitor I33 family.</text>
</comment>
<evidence type="ECO:0000256" key="7">
    <source>
        <dbReference type="SAM" id="SignalP"/>
    </source>
</evidence>
<evidence type="ECO:0000256" key="1">
    <source>
        <dbReference type="ARBA" id="ARBA00004613"/>
    </source>
</evidence>
<evidence type="ECO:0000313" key="9">
    <source>
        <dbReference type="EnsemblMetazoa" id="OVOC9984.2"/>
    </source>
</evidence>
<evidence type="ECO:0000259" key="8">
    <source>
        <dbReference type="Pfam" id="PF06394"/>
    </source>
</evidence>
<reference evidence="9" key="2">
    <citation type="submission" date="2016-04" db="UniProtKB">
        <authorList>
            <consortium name="EnsemblMetazoa"/>
        </authorList>
    </citation>
    <scope>IDENTIFICATION</scope>
</reference>
<keyword evidence="10" id="KW-1185">Reference proteome</keyword>
<dbReference type="AlphaFoldDB" id="A0A158N8U3"/>
<dbReference type="SUPFAM" id="SSF55149">
    <property type="entry name" value="Pepsin inhibitor-3"/>
    <property type="match status" value="1"/>
</dbReference>
<comment type="subcellular location">
    <subcellularLocation>
        <location evidence="1">Secreted</location>
    </subcellularLocation>
</comment>
<keyword evidence="5" id="KW-1015">Disulfide bond</keyword>
<dbReference type="EMBL" id="CMVM020000309">
    <property type="status" value="NOT_ANNOTATED_CDS"/>
    <property type="molecule type" value="Genomic_DNA"/>
</dbReference>
<keyword evidence="6" id="KW-0175">Coiled coil</keyword>
<evidence type="ECO:0000256" key="3">
    <source>
        <dbReference type="ARBA" id="ARBA00022525"/>
    </source>
</evidence>
<accession>A0A158N8U3</accession>
<dbReference type="PANTHER" id="PTHR37969:SF1">
    <property type="entry name" value="PROTEIN CBG13105"/>
    <property type="match status" value="1"/>
</dbReference>
<organism evidence="9 10">
    <name type="scientific">Onchocerca volvulus</name>
    <dbReference type="NCBI Taxonomy" id="6282"/>
    <lineage>
        <taxon>Eukaryota</taxon>
        <taxon>Metazoa</taxon>
        <taxon>Ecdysozoa</taxon>
        <taxon>Nematoda</taxon>
        <taxon>Chromadorea</taxon>
        <taxon>Rhabditida</taxon>
        <taxon>Spirurina</taxon>
        <taxon>Spiruromorpha</taxon>
        <taxon>Filarioidea</taxon>
        <taxon>Onchocercidae</taxon>
        <taxon>Onchocerca</taxon>
    </lineage>
</organism>
<dbReference type="PANTHER" id="PTHR37969">
    <property type="entry name" value="PROTEIN CBG07421-RELATED"/>
    <property type="match status" value="1"/>
</dbReference>
<feature type="domain" description="Pepsin inhibitor-3-like repeated" evidence="8">
    <location>
        <begin position="114"/>
        <end position="187"/>
    </location>
</feature>
<dbReference type="SMR" id="A0A158N8U3"/>
<dbReference type="CDD" id="cd00225">
    <property type="entry name" value="API3"/>
    <property type="match status" value="1"/>
</dbReference>
<evidence type="ECO:0000256" key="6">
    <source>
        <dbReference type="SAM" id="Coils"/>
    </source>
</evidence>
<evidence type="ECO:0000256" key="4">
    <source>
        <dbReference type="ARBA" id="ARBA00022729"/>
    </source>
</evidence>
<evidence type="ECO:0000256" key="5">
    <source>
        <dbReference type="ARBA" id="ARBA00023157"/>
    </source>
</evidence>
<dbReference type="InterPro" id="IPR051901">
    <property type="entry name" value="Protease_Inhibitor_I33"/>
</dbReference>
<sequence length="235" mass="26231">MKILFGLLLLAITALEAGVVKRYNKRFAGFNVAGIGGNAGCVVVDNKLFANSFFLRELTTEEQRELAQYIEDSNRYKEEVKESLEERRKGWQLARDGKEDSKVLSALAEKKLPKPPKKPSFCSAGDTTQYYFDGCMVQNDKIYVGRAYVRDLTPDEVTQLKTFDAKMTAYQKYLSSTIQKQVDSLFGEKSNLFNLFADTRTEATSQASDDATAGATTTQAPVEAPEPPHFCVAIY</sequence>
<evidence type="ECO:0000313" key="10">
    <source>
        <dbReference type="Proteomes" id="UP000024404"/>
    </source>
</evidence>
<dbReference type="Proteomes" id="UP000024404">
    <property type="component" value="Unassembled WGS sequence"/>
</dbReference>
<keyword evidence="3" id="KW-0964">Secreted</keyword>
<dbReference type="OMA" id="YFDGCMV"/>
<feature type="chain" id="PRO_5010786921" evidence="7">
    <location>
        <begin position="18"/>
        <end position="235"/>
    </location>
</feature>
<dbReference type="EnsemblMetazoa" id="OVOC9984.2">
    <property type="protein sequence ID" value="OVOC9984.2"/>
    <property type="gene ID" value="WBGene00246793"/>
</dbReference>
<evidence type="ECO:0000256" key="2">
    <source>
        <dbReference type="ARBA" id="ARBA00008019"/>
    </source>
</evidence>
<dbReference type="InterPro" id="IPR038412">
    <property type="entry name" value="Pepsin-I3_sf"/>
</dbReference>
<feature type="signal peptide" evidence="7">
    <location>
        <begin position="1"/>
        <end position="17"/>
    </location>
</feature>
<dbReference type="InterPro" id="IPR010480">
    <property type="entry name" value="Pepsin-I3"/>
</dbReference>
<name>A0A158N8U3_ONCVO</name>
<dbReference type="GO" id="GO:0005576">
    <property type="term" value="C:extracellular region"/>
    <property type="evidence" value="ECO:0007669"/>
    <property type="project" value="UniProtKB-SubCell"/>
</dbReference>
<keyword evidence="4 7" id="KW-0732">Signal</keyword>
<reference evidence="10" key="1">
    <citation type="submission" date="2013-10" db="EMBL/GenBank/DDBJ databases">
        <title>Genome sequencing of Onchocerca volvulus.</title>
        <authorList>
            <person name="Cotton J."/>
            <person name="Tsai J."/>
            <person name="Stanley E."/>
            <person name="Tracey A."/>
            <person name="Holroyd N."/>
            <person name="Lustigman S."/>
            <person name="Berriman M."/>
        </authorList>
    </citation>
    <scope>NUCLEOTIDE SEQUENCE</scope>
</reference>